<dbReference type="SMART" id="SM00382">
    <property type="entry name" value="AAA"/>
    <property type="match status" value="1"/>
</dbReference>
<dbReference type="PANTHER" id="PTHR42734:SF17">
    <property type="entry name" value="METAL TRANSPORT SYSTEM ATP-BINDING PROTEIN TM_0124-RELATED"/>
    <property type="match status" value="1"/>
</dbReference>
<dbReference type="RefSeq" id="WP_408126831.1">
    <property type="nucleotide sequence ID" value="NZ_JBFNFH010000017.1"/>
</dbReference>
<protein>
    <submittedName>
        <fullName evidence="6">ATP-binding cassette domain-containing protein</fullName>
    </submittedName>
</protein>
<dbReference type="InterPro" id="IPR027417">
    <property type="entry name" value="P-loop_NTPase"/>
</dbReference>
<evidence type="ECO:0000256" key="1">
    <source>
        <dbReference type="ARBA" id="ARBA00005417"/>
    </source>
</evidence>
<evidence type="ECO:0000256" key="3">
    <source>
        <dbReference type="ARBA" id="ARBA00022741"/>
    </source>
</evidence>
<dbReference type="EMBL" id="JBFNFH010000017">
    <property type="protein sequence ID" value="MFM1525400.1"/>
    <property type="molecule type" value="Genomic_DNA"/>
</dbReference>
<gene>
    <name evidence="6" type="ORF">ABGF40_06900</name>
</gene>
<dbReference type="InterPro" id="IPR003593">
    <property type="entry name" value="AAA+_ATPase"/>
</dbReference>
<dbReference type="InterPro" id="IPR050153">
    <property type="entry name" value="Metal_Ion_Import_ABC"/>
</dbReference>
<dbReference type="GO" id="GO:0005524">
    <property type="term" value="F:ATP binding"/>
    <property type="evidence" value="ECO:0007669"/>
    <property type="project" value="UniProtKB-KW"/>
</dbReference>
<dbReference type="Proteomes" id="UP001629536">
    <property type="component" value="Unassembled WGS sequence"/>
</dbReference>
<evidence type="ECO:0000313" key="6">
    <source>
        <dbReference type="EMBL" id="MFM1525400.1"/>
    </source>
</evidence>
<comment type="caution">
    <text evidence="6">The sequence shown here is derived from an EMBL/GenBank/DDBJ whole genome shotgun (WGS) entry which is preliminary data.</text>
</comment>
<evidence type="ECO:0000313" key="7">
    <source>
        <dbReference type="Proteomes" id="UP001629536"/>
    </source>
</evidence>
<name>A0ABW9F7K8_9FIRM</name>
<accession>A0ABW9F7K8</accession>
<feature type="domain" description="ABC transporter" evidence="5">
    <location>
        <begin position="5"/>
        <end position="222"/>
    </location>
</feature>
<evidence type="ECO:0000256" key="2">
    <source>
        <dbReference type="ARBA" id="ARBA00022448"/>
    </source>
</evidence>
<dbReference type="PROSITE" id="PS50893">
    <property type="entry name" value="ABC_TRANSPORTER_2"/>
    <property type="match status" value="1"/>
</dbReference>
<comment type="similarity">
    <text evidence="1">Belongs to the ABC transporter superfamily.</text>
</comment>
<dbReference type="PANTHER" id="PTHR42734">
    <property type="entry name" value="METAL TRANSPORT SYSTEM ATP-BINDING PROTEIN TM_0124-RELATED"/>
    <property type="match status" value="1"/>
</dbReference>
<evidence type="ECO:0000256" key="4">
    <source>
        <dbReference type="ARBA" id="ARBA00022840"/>
    </source>
</evidence>
<dbReference type="InterPro" id="IPR003439">
    <property type="entry name" value="ABC_transporter-like_ATP-bd"/>
</dbReference>
<dbReference type="InterPro" id="IPR017871">
    <property type="entry name" value="ABC_transporter-like_CS"/>
</dbReference>
<keyword evidence="4 6" id="KW-0067">ATP-binding</keyword>
<dbReference type="PROSITE" id="PS00211">
    <property type="entry name" value="ABC_TRANSPORTER_1"/>
    <property type="match status" value="1"/>
</dbReference>
<dbReference type="SUPFAM" id="SSF52540">
    <property type="entry name" value="P-loop containing nucleoside triphosphate hydrolases"/>
    <property type="match status" value="1"/>
</dbReference>
<keyword evidence="3" id="KW-0547">Nucleotide-binding</keyword>
<reference evidence="6 7" key="1">
    <citation type="journal article" date="2024" name="Front. Microbiol.">
        <title>Pangenomic and biochemical analyses of Helcococcus ovis reveal widespread tetracycline resistance and a novel bacterial species, Helcococcus bovis.</title>
        <authorList>
            <person name="Cunha F."/>
            <person name="Zhai Y."/>
            <person name="Casaro S."/>
            <person name="Jones K.L."/>
            <person name="Hernandez M."/>
            <person name="Bisinotto R.S."/>
            <person name="Kariyawasam S."/>
            <person name="Brown M.B."/>
            <person name="Phillips A."/>
            <person name="Jeong K.C."/>
            <person name="Galvao K.N."/>
        </authorList>
    </citation>
    <scope>NUCLEOTIDE SEQUENCE [LARGE SCALE GENOMIC DNA]</scope>
    <source>
        <strain evidence="6 7">KG197</strain>
    </source>
</reference>
<sequence>MTKVLEIDNLSFSYGKDNILNNISFEVNKGEFVAIVGENGSGKSTLLNLILSNLTPNSGKIKLFGDYISKDNHYRDIAYISQNAVNAYKNFPTTINELISNHLSYLKIKENAEKFLEVVGLENHKDKALSQLSGGQLQRVGLVLALIKDANLILLDEPTSAIDKNFSRELFSLLKKLSKIGKTIVIVTHELAEITDYVDYIIHLKSTKAHKHNTDDWKELIKC</sequence>
<keyword evidence="7" id="KW-1185">Reference proteome</keyword>
<proteinExistence type="inferred from homology"/>
<dbReference type="Gene3D" id="3.40.50.300">
    <property type="entry name" value="P-loop containing nucleotide triphosphate hydrolases"/>
    <property type="match status" value="1"/>
</dbReference>
<keyword evidence="2" id="KW-0813">Transport</keyword>
<organism evidence="6 7">
    <name type="scientific">Helcococcus bovis</name>
    <dbReference type="NCBI Taxonomy" id="3153252"/>
    <lineage>
        <taxon>Bacteria</taxon>
        <taxon>Bacillati</taxon>
        <taxon>Bacillota</taxon>
        <taxon>Tissierellia</taxon>
        <taxon>Tissierellales</taxon>
        <taxon>Peptoniphilaceae</taxon>
        <taxon>Helcococcus</taxon>
    </lineage>
</organism>
<evidence type="ECO:0000259" key="5">
    <source>
        <dbReference type="PROSITE" id="PS50893"/>
    </source>
</evidence>
<dbReference type="Pfam" id="PF00005">
    <property type="entry name" value="ABC_tran"/>
    <property type="match status" value="1"/>
</dbReference>